<evidence type="ECO:0000256" key="9">
    <source>
        <dbReference type="SAM" id="Phobius"/>
    </source>
</evidence>
<dbReference type="Gene3D" id="3.10.350.10">
    <property type="entry name" value="LysM domain"/>
    <property type="match status" value="1"/>
</dbReference>
<dbReference type="GO" id="GO:0051782">
    <property type="term" value="P:negative regulation of cell division"/>
    <property type="evidence" value="ECO:0007669"/>
    <property type="project" value="UniProtKB-UniRule"/>
</dbReference>
<keyword evidence="1 8" id="KW-0963">Cytoplasm</keyword>
<dbReference type="InterPro" id="IPR022887">
    <property type="entry name" value="Cell_div_suppressor_YneA"/>
</dbReference>
<proteinExistence type="inferred from homology"/>
<comment type="subcellular location">
    <subcellularLocation>
        <location evidence="8">Cytoplasm</location>
    </subcellularLocation>
</comment>
<dbReference type="InterPro" id="IPR018392">
    <property type="entry name" value="LysM"/>
</dbReference>
<dbReference type="GO" id="GO:0005737">
    <property type="term" value="C:cytoplasm"/>
    <property type="evidence" value="ECO:0007669"/>
    <property type="project" value="UniProtKB-SubCell"/>
</dbReference>
<organism evidence="11 12">
    <name type="scientific">Listeria seeligeri</name>
    <dbReference type="NCBI Taxonomy" id="1640"/>
    <lineage>
        <taxon>Bacteria</taxon>
        <taxon>Bacillati</taxon>
        <taxon>Bacillota</taxon>
        <taxon>Bacilli</taxon>
        <taxon>Bacillales</taxon>
        <taxon>Listeriaceae</taxon>
        <taxon>Listeria</taxon>
    </lineage>
</organism>
<evidence type="ECO:0000256" key="3">
    <source>
        <dbReference type="ARBA" id="ARBA00022763"/>
    </source>
</evidence>
<dbReference type="PROSITE" id="PS51782">
    <property type="entry name" value="LYSM"/>
    <property type="match status" value="1"/>
</dbReference>
<evidence type="ECO:0000313" key="11">
    <source>
        <dbReference type="EMBL" id="MBC1485016.1"/>
    </source>
</evidence>
<dbReference type="GO" id="GO:0009432">
    <property type="term" value="P:SOS response"/>
    <property type="evidence" value="ECO:0007669"/>
    <property type="project" value="UniProtKB-UniRule"/>
</dbReference>
<gene>
    <name evidence="8 11" type="primary">yneA</name>
    <name evidence="11" type="ORF">HB897_02070</name>
</gene>
<dbReference type="InterPro" id="IPR036779">
    <property type="entry name" value="LysM_dom_sf"/>
</dbReference>
<sequence>MTLKLIWDKFYVSIIFVITCLILGIVLMCTIIGNGSDYSEVSVSEGDSLWALADEYAGKSNMAKAEFVSWVEQENNLTDGHIKAGESVVIPVHETKLLNSDSSIQLANQ</sequence>
<dbReference type="Pfam" id="PF01476">
    <property type="entry name" value="LysM"/>
    <property type="match status" value="1"/>
</dbReference>
<protein>
    <recommendedName>
        <fullName evidence="8">Cell division suppressor protein YneA</fullName>
    </recommendedName>
</protein>
<keyword evidence="9" id="KW-0472">Membrane</keyword>
<dbReference type="GO" id="GO:0006281">
    <property type="term" value="P:DNA repair"/>
    <property type="evidence" value="ECO:0007669"/>
    <property type="project" value="UniProtKB-KW"/>
</dbReference>
<feature type="transmembrane region" description="Helical" evidence="9">
    <location>
        <begin position="12"/>
        <end position="33"/>
    </location>
</feature>
<evidence type="ECO:0000256" key="1">
    <source>
        <dbReference type="ARBA" id="ARBA00022490"/>
    </source>
</evidence>
<evidence type="ECO:0000313" key="12">
    <source>
        <dbReference type="Proteomes" id="UP000523362"/>
    </source>
</evidence>
<dbReference type="EMBL" id="JAARRG010000001">
    <property type="protein sequence ID" value="MBC1485016.1"/>
    <property type="molecule type" value="Genomic_DNA"/>
</dbReference>
<keyword evidence="4 8" id="KW-0234">DNA repair</keyword>
<dbReference type="HAMAP" id="MF_02014">
    <property type="entry name" value="YneA"/>
    <property type="match status" value="1"/>
</dbReference>
<keyword evidence="6 8" id="KW-0742">SOS response</keyword>
<evidence type="ECO:0000256" key="8">
    <source>
        <dbReference type="HAMAP-Rule" id="MF_02014"/>
    </source>
</evidence>
<keyword evidence="9" id="KW-1133">Transmembrane helix</keyword>
<evidence type="ECO:0000256" key="7">
    <source>
        <dbReference type="ARBA" id="ARBA00023306"/>
    </source>
</evidence>
<dbReference type="Proteomes" id="UP000523362">
    <property type="component" value="Unassembled WGS sequence"/>
</dbReference>
<dbReference type="RefSeq" id="WP_185383228.1">
    <property type="nucleotide sequence ID" value="NZ_CP063071.1"/>
</dbReference>
<keyword evidence="3 8" id="KW-0227">DNA damage</keyword>
<evidence type="ECO:0000256" key="2">
    <source>
        <dbReference type="ARBA" id="ARBA00022618"/>
    </source>
</evidence>
<feature type="domain" description="LysM" evidence="10">
    <location>
        <begin position="39"/>
        <end position="90"/>
    </location>
</feature>
<dbReference type="GO" id="GO:0000917">
    <property type="term" value="P:division septum assembly"/>
    <property type="evidence" value="ECO:0007669"/>
    <property type="project" value="UniProtKB-KW"/>
</dbReference>
<keyword evidence="5 8" id="KW-0717">Septation</keyword>
<dbReference type="NCBIfam" id="NF010723">
    <property type="entry name" value="PRK14125.1"/>
    <property type="match status" value="1"/>
</dbReference>
<keyword evidence="7 8" id="KW-0131">Cell cycle</keyword>
<reference evidence="11 12" key="1">
    <citation type="submission" date="2020-03" db="EMBL/GenBank/DDBJ databases">
        <title>Soil Listeria distribution.</title>
        <authorList>
            <person name="Liao J."/>
            <person name="Wiedmann M."/>
        </authorList>
    </citation>
    <scope>NUCLEOTIDE SEQUENCE [LARGE SCALE GENOMIC DNA]</scope>
    <source>
        <strain evidence="11 12">FSL L7-1560</strain>
    </source>
</reference>
<evidence type="ECO:0000256" key="5">
    <source>
        <dbReference type="ARBA" id="ARBA00023210"/>
    </source>
</evidence>
<keyword evidence="2 8" id="KW-0132">Cell division</keyword>
<comment type="function">
    <text evidence="8">Inhibits cell division during the SOS response. Affects a later stage of the cell division protein assembly, after the assembly of the Z ring, by probably suppressing recruitment of FtsL and/or DivIC to the division machinery.</text>
</comment>
<evidence type="ECO:0000259" key="10">
    <source>
        <dbReference type="PROSITE" id="PS51782"/>
    </source>
</evidence>
<dbReference type="AlphaFoldDB" id="A0A7X0WZV7"/>
<comment type="caution">
    <text evidence="11">The sequence shown here is derived from an EMBL/GenBank/DDBJ whole genome shotgun (WGS) entry which is preliminary data.</text>
</comment>
<evidence type="ECO:0000256" key="4">
    <source>
        <dbReference type="ARBA" id="ARBA00023204"/>
    </source>
</evidence>
<name>A0A7X0WZV7_LISSE</name>
<evidence type="ECO:0000256" key="6">
    <source>
        <dbReference type="ARBA" id="ARBA00023236"/>
    </source>
</evidence>
<comment type="similarity">
    <text evidence="8">Belongs to the YneA family.</text>
</comment>
<keyword evidence="9" id="KW-0812">Transmembrane</keyword>
<accession>A0A7X0WZV7</accession>